<proteinExistence type="inferred from homology"/>
<dbReference type="SUPFAM" id="SSF49373">
    <property type="entry name" value="Invasin/intimin cell-adhesion fragments"/>
    <property type="match status" value="1"/>
</dbReference>
<dbReference type="InterPro" id="IPR000668">
    <property type="entry name" value="Peptidase_C1A_C"/>
</dbReference>
<feature type="transmembrane region" description="Helical" evidence="2">
    <location>
        <begin position="1493"/>
        <end position="1513"/>
    </location>
</feature>
<dbReference type="InterPro" id="IPR000169">
    <property type="entry name" value="Pept_cys_AS"/>
</dbReference>
<dbReference type="InterPro" id="IPR040528">
    <property type="entry name" value="Lectin-like"/>
</dbReference>
<dbReference type="PANTHER" id="PTHR12411">
    <property type="entry name" value="CYSTEINE PROTEASE FAMILY C1-RELATED"/>
    <property type="match status" value="1"/>
</dbReference>
<dbReference type="GO" id="GO:0006508">
    <property type="term" value="P:proteolysis"/>
    <property type="evidence" value="ECO:0007669"/>
    <property type="project" value="InterPro"/>
</dbReference>
<dbReference type="Gene3D" id="2.60.120.380">
    <property type="match status" value="1"/>
</dbReference>
<evidence type="ECO:0000259" key="4">
    <source>
        <dbReference type="SMART" id="SM00635"/>
    </source>
</evidence>
<dbReference type="Proteomes" id="UP000245845">
    <property type="component" value="Unassembled WGS sequence"/>
</dbReference>
<evidence type="ECO:0000256" key="3">
    <source>
        <dbReference type="SAM" id="SignalP"/>
    </source>
</evidence>
<dbReference type="SMART" id="SM00635">
    <property type="entry name" value="BID_2"/>
    <property type="match status" value="1"/>
</dbReference>
<keyword evidence="2" id="KW-0472">Membrane</keyword>
<dbReference type="InterPro" id="IPR013128">
    <property type="entry name" value="Peptidase_C1A"/>
</dbReference>
<dbReference type="OrthoDB" id="3648721at2"/>
<dbReference type="CDD" id="cd02619">
    <property type="entry name" value="Peptidase_C1"/>
    <property type="match status" value="1"/>
</dbReference>
<keyword evidence="2" id="KW-0812">Transmembrane</keyword>
<dbReference type="RefSeq" id="WP_109730793.1">
    <property type="nucleotide sequence ID" value="NZ_BAAACK010000019.1"/>
</dbReference>
<feature type="signal peptide" evidence="3">
    <location>
        <begin position="1"/>
        <end position="28"/>
    </location>
</feature>
<name>A0A2Y9BD35_9FIRM</name>
<organism evidence="5 6">
    <name type="scientific">Faecalicatena orotica</name>
    <dbReference type="NCBI Taxonomy" id="1544"/>
    <lineage>
        <taxon>Bacteria</taxon>
        <taxon>Bacillati</taxon>
        <taxon>Bacillota</taxon>
        <taxon>Clostridia</taxon>
        <taxon>Lachnospirales</taxon>
        <taxon>Lachnospiraceae</taxon>
        <taxon>Faecalicatena</taxon>
    </lineage>
</organism>
<dbReference type="Pfam" id="PF02368">
    <property type="entry name" value="Big_2"/>
    <property type="match status" value="1"/>
</dbReference>
<dbReference type="PROSITE" id="PS00139">
    <property type="entry name" value="THIOL_PROTEASE_CYS"/>
    <property type="match status" value="1"/>
</dbReference>
<keyword evidence="2" id="KW-1133">Transmembrane helix</keyword>
<evidence type="ECO:0000256" key="2">
    <source>
        <dbReference type="SAM" id="Phobius"/>
    </source>
</evidence>
<keyword evidence="3" id="KW-0732">Signal</keyword>
<dbReference type="InterPro" id="IPR008964">
    <property type="entry name" value="Invasin/intimin_cell_adhesion"/>
</dbReference>
<comment type="similarity">
    <text evidence="1">Belongs to the peptidase C1 family.</text>
</comment>
<evidence type="ECO:0000313" key="6">
    <source>
        <dbReference type="Proteomes" id="UP000245845"/>
    </source>
</evidence>
<dbReference type="GO" id="GO:0008234">
    <property type="term" value="F:cysteine-type peptidase activity"/>
    <property type="evidence" value="ECO:0007669"/>
    <property type="project" value="InterPro"/>
</dbReference>
<dbReference type="InterPro" id="IPR059177">
    <property type="entry name" value="GH29D-like_dom"/>
</dbReference>
<dbReference type="Gene3D" id="3.90.70.10">
    <property type="entry name" value="Cysteine proteinases"/>
    <property type="match status" value="2"/>
</dbReference>
<reference evidence="5 6" key="1">
    <citation type="submission" date="2018-05" db="EMBL/GenBank/DDBJ databases">
        <title>The Hungate 1000. A catalogue of reference genomes from the rumen microbiome.</title>
        <authorList>
            <person name="Kelly W."/>
        </authorList>
    </citation>
    <scope>NUCLEOTIDE SEQUENCE [LARGE SCALE GENOMIC DNA]</scope>
    <source>
        <strain evidence="5 6">NLAE-zl-C242</strain>
    </source>
</reference>
<dbReference type="InterPro" id="IPR007280">
    <property type="entry name" value="Peptidase_C_arc/bac"/>
</dbReference>
<dbReference type="Pfam" id="PF04151">
    <property type="entry name" value="PPC"/>
    <property type="match status" value="1"/>
</dbReference>
<evidence type="ECO:0000256" key="1">
    <source>
        <dbReference type="ARBA" id="ARBA00008455"/>
    </source>
</evidence>
<accession>A0A2Y9BD35</accession>
<dbReference type="InterPro" id="IPR003343">
    <property type="entry name" value="Big_2"/>
</dbReference>
<gene>
    <name evidence="5" type="ORF">A8806_104237</name>
</gene>
<feature type="chain" id="PRO_5043162130" evidence="3">
    <location>
        <begin position="29"/>
        <end position="1521"/>
    </location>
</feature>
<protein>
    <submittedName>
        <fullName evidence="5">Chitobiase/beta-hexosaminidase-like protein</fullName>
    </submittedName>
</protein>
<dbReference type="Pfam" id="PF13290">
    <property type="entry name" value="CHB_HEX_C_1"/>
    <property type="match status" value="2"/>
</dbReference>
<evidence type="ECO:0000313" key="5">
    <source>
        <dbReference type="EMBL" id="PWJ30367.1"/>
    </source>
</evidence>
<feature type="domain" description="BIG2" evidence="4">
    <location>
        <begin position="1385"/>
        <end position="1462"/>
    </location>
</feature>
<dbReference type="EMBL" id="QGDL01000004">
    <property type="protein sequence ID" value="PWJ30367.1"/>
    <property type="molecule type" value="Genomic_DNA"/>
</dbReference>
<dbReference type="SUPFAM" id="SSF89260">
    <property type="entry name" value="Collagen-binding domain"/>
    <property type="match status" value="1"/>
</dbReference>
<dbReference type="Gene3D" id="2.60.40.1080">
    <property type="match status" value="1"/>
</dbReference>
<sequence length="1521" mass="166527">MKKDVCKRGVRIAALLMSCLLAVIPVSASSSEVDRESPYTGDVIVAVNVNAEIDDDNKFYDSLESTGLESIWDSAGTMSRSPDQLEESKGTRCGMQAILEENRMDMPILEELPQIPSVFSDSSYKEGDEKEILTASHRDTLTDNKFTAAVIATGDTCTIWADKNYAEQLVSEESDKIQALVQEIDDRIAPVLLENFGDSLGFDVDHDRKTAFVIYPFKEDDLCGFFDPMDVISGLGGEYEEYRDSGCQMDILHINQTFLGTDILYPTIAHENQHLINFAQTLGYSDTWLNEVFSENAQALAGYGNDEASPEANQAIHSINTSGYAYPFVFTGSYVPPVADTYGQWYLFGRYLAAQTEGLDGGGNNIYKTIFKAASEEGSDHGICNTDSLMKALTLIGYEGPDEFENLLLNYHMALLLRQSEGLYSIAKNEENPSLIDEIELDPIIPLRNNERLDKIPGGGSACYVSSPGQIEPAGYGTHIQYAAADLEEVISDKEPEYLLPGEKITLSARGRDTVIYYTTDGSDPADSDSSRNLYEAPIPARSNMVLKACAYYSMYDKYSPAYTWEYHVRPAKVTASPEITDKMQPLLVQEGTFVTLSCETEGARIYYSTEEGVAALEDMTLYTAPIPVNGDTVIQAVSRMEGDAEVESGLPCIFRYRTETKDGDRYEPNNDFEQAASFSFPSVLKGTLHTAEDVDMYTFTLENTENLSLTLTPPASGNYGLTLFDKDRKEIGSSELKGNSQNIRVTNANSGKYYVKVKSLDDSSSDLESYELALKREMKAENIKNLDLSEMSMLRALNQKGSETAWYMGANGGGHFQMSMAYFSSWEGPLLEEDDPYPSQGVDGADLEKEFQGTLYQSTAEKAQYHVQNALYLPNDTRENFIANIKNALYSYGAADIYVLWSYRHATDDKKNLYVEKMSSEYEAEGGGHIITVTGWDDNYSRDHFTGSKMIAERTGAAPPKPENNGAFICKNSWGTGAGEDGYFYLSYEDAYMMSNLAAVFMADELPDAYNHQYKNDTKGFVAILQGNSPLAVSEVFECGDKPELLRAVSFQTGQTNCHYEIFVRTGRETGQEPLKKVAEGTKKYAGFYTERLETPILIEAGTSFEVIIRFQGLLENSVSICVSSDTGAAEGQQVERIAGKAYGYEDFKEGLDIGILGYYPCIRAYTYDVTTPDYRETSLQGGQESPVQPEELSPKVMKLVESVVPVTEEDETPSVYGARKVNMGNNSSAPAPVTNLPSRFDLRETGTMTPVRNQGQIGSCWTFAAIACVENNLARTGGDAVDYPSSLSLDKSEINVSLGAKQPEQPIYLKAVLGGGQNPASTRINWKISGDADSVQMNQSTSLSGEEAFVLKAVKPGIVTVTAESDADMTVTANCRVIITAKGVETLKVTPDNMTLNIGETGQITSEITPADAYDQTVLYESSHPEIAYVDKNGLVTAASGGKAAITVRAGEELAKVEVTVKGKAAAVPGAGTHSGTAAKKDIGTGDENKISMWTLLMLFGLCGIVGTLAFRRIQTGVL</sequence>
<dbReference type="SUPFAM" id="SSF54001">
    <property type="entry name" value="Cysteine proteinases"/>
    <property type="match status" value="2"/>
</dbReference>
<keyword evidence="6" id="KW-1185">Reference proteome</keyword>
<dbReference type="Pfam" id="PF18560">
    <property type="entry name" value="Lectin_like"/>
    <property type="match status" value="1"/>
</dbReference>
<dbReference type="Pfam" id="PF00112">
    <property type="entry name" value="Peptidase_C1"/>
    <property type="match status" value="2"/>
</dbReference>
<dbReference type="InterPro" id="IPR038765">
    <property type="entry name" value="Papain-like_cys_pep_sf"/>
</dbReference>
<comment type="caution">
    <text evidence="5">The sequence shown here is derived from an EMBL/GenBank/DDBJ whole genome shotgun (WGS) entry which is preliminary data.</text>
</comment>